<keyword evidence="2" id="KW-0812">Transmembrane</keyword>
<reference evidence="3" key="1">
    <citation type="submission" date="2006-06" db="EMBL/GenBank/DDBJ databases">
        <title>Complete sequence of chromosome of Mycobacterium sp. MCS.</title>
        <authorList>
            <consortium name="US DOE Joint Genome Institute"/>
            <person name="Copeland A."/>
            <person name="Lucas S."/>
            <person name="Lapidus A."/>
            <person name="Barry K."/>
            <person name="Detter J.C."/>
            <person name="Glavina del Rio T."/>
            <person name="Hammon N."/>
            <person name="Israni S."/>
            <person name="Dalin E."/>
            <person name="Tice H."/>
            <person name="Pitluck S."/>
            <person name="Martinez M."/>
            <person name="Schmutz J."/>
            <person name="Larimer F."/>
            <person name="Land M."/>
            <person name="Hauser L."/>
            <person name="Kyrpides N."/>
            <person name="Kim E."/>
            <person name="Miller C.D."/>
            <person name="Hughes J.E."/>
            <person name="Anderson A.J."/>
            <person name="Sims R.C."/>
            <person name="Richardson P."/>
        </authorList>
    </citation>
    <scope>NUCLEOTIDE SEQUENCE [LARGE SCALE GENOMIC DNA]</scope>
    <source>
        <strain evidence="3">MCS</strain>
    </source>
</reference>
<keyword evidence="2" id="KW-1133">Transmembrane helix</keyword>
<feature type="region of interest" description="Disordered" evidence="1">
    <location>
        <begin position="387"/>
        <end position="406"/>
    </location>
</feature>
<dbReference type="EMBL" id="CP000384">
    <property type="protein sequence ID" value="ABG09569.1"/>
    <property type="molecule type" value="Genomic_DNA"/>
</dbReference>
<accession>A0A5Q5BMC6</accession>
<gene>
    <name evidence="3" type="ordered locus">Mmcs_3462</name>
</gene>
<feature type="transmembrane region" description="Helical" evidence="2">
    <location>
        <begin position="26"/>
        <end position="46"/>
    </location>
</feature>
<sequence>MQAALRDEFGWDTTESAHSMPRRNKFLAAGAAVVGAGAMAVTPVTVTPTLPDIQVRAVELSAVVDPFTQFGNSIEATLANLELLGTNLSTVTLPALGQILQSSPELATELLETFASTAADPIGTLTALKGVVDQYGPIIGSGSAASNTALQTALENLPTILQNTVNYLQNGEFVEAFSEVNIWFLVQFLERPFVPLIPTLGIPGDIADALGAEKAGDVLDALFTRGGINGITKAVLAPALTAVLQSAVILDEVRAAYEDGDTATALTGLASLPVYVTNAFFNGFVPPFPTRSTFPGVFSDGGPVDYFAVDLPRIIGNALKPATPALAKVASTEVAPAGETVTLDIGADAKTPAAGAEGTDKAVAIEAGAPAVEPETEVVAPVTEDTAVAPVTEETPAKTTTARPDALKEFGDGVAKAVNDTRITLKKTFGGAGKTQEKESTDEKESTASTPAKDDKDSAPAKSESNSGTDSKPAAE</sequence>
<feature type="compositionally biased region" description="Basic and acidic residues" evidence="1">
    <location>
        <begin position="435"/>
        <end position="459"/>
    </location>
</feature>
<organism evidence="3">
    <name type="scientific">Mycobacterium sp. (strain MCS)</name>
    <dbReference type="NCBI Taxonomy" id="164756"/>
    <lineage>
        <taxon>Bacteria</taxon>
        <taxon>Bacillati</taxon>
        <taxon>Actinomycetota</taxon>
        <taxon>Actinomycetes</taxon>
        <taxon>Mycobacteriales</taxon>
        <taxon>Mycobacteriaceae</taxon>
        <taxon>Mycobacterium</taxon>
    </lineage>
</organism>
<name>A0A5Q5BMC6_MYCSS</name>
<evidence type="ECO:0000256" key="2">
    <source>
        <dbReference type="SAM" id="Phobius"/>
    </source>
</evidence>
<dbReference type="AlphaFoldDB" id="A0A5Q5BMC6"/>
<evidence type="ECO:0000256" key="1">
    <source>
        <dbReference type="SAM" id="MobiDB-lite"/>
    </source>
</evidence>
<evidence type="ECO:0008006" key="4">
    <source>
        <dbReference type="Google" id="ProtNLM"/>
    </source>
</evidence>
<keyword evidence="2" id="KW-0472">Membrane</keyword>
<evidence type="ECO:0000313" key="3">
    <source>
        <dbReference type="EMBL" id="ABG09569.1"/>
    </source>
</evidence>
<protein>
    <recommendedName>
        <fullName evidence="4">PE-PGRS family protein</fullName>
    </recommendedName>
</protein>
<feature type="region of interest" description="Disordered" evidence="1">
    <location>
        <begin position="422"/>
        <end position="476"/>
    </location>
</feature>
<dbReference type="KEGG" id="mmc:Mmcs_3462"/>
<proteinExistence type="predicted"/>